<dbReference type="OrthoDB" id="6627079at2759"/>
<evidence type="ECO:0000256" key="3">
    <source>
        <dbReference type="ARBA" id="ARBA00006958"/>
    </source>
</evidence>
<gene>
    <name evidence="10" type="ORF">HERILL_LOCUS1856</name>
</gene>
<dbReference type="InterPro" id="IPR027806">
    <property type="entry name" value="HARBI1_dom"/>
</dbReference>
<dbReference type="InParanoid" id="A0A7R8UD54"/>
<comment type="subcellular location">
    <subcellularLocation>
        <location evidence="2">Nucleus</location>
    </subcellularLocation>
</comment>
<dbReference type="AlphaFoldDB" id="A0A7R8UD54"/>
<dbReference type="InterPro" id="IPR045249">
    <property type="entry name" value="HARBI1-like"/>
</dbReference>
<evidence type="ECO:0000259" key="9">
    <source>
        <dbReference type="Pfam" id="PF13359"/>
    </source>
</evidence>
<keyword evidence="6" id="KW-0378">Hydrolase</keyword>
<protein>
    <recommendedName>
        <fullName evidence="9">DDE Tnp4 domain-containing protein</fullName>
    </recommendedName>
</protein>
<dbReference type="FunCoup" id="A0A7R8UD54">
    <property type="interactions" value="1"/>
</dbReference>
<keyword evidence="7" id="KW-0539">Nucleus</keyword>
<feature type="compositionally biased region" description="Polar residues" evidence="8">
    <location>
        <begin position="300"/>
        <end position="311"/>
    </location>
</feature>
<dbReference type="GO" id="GO:0016787">
    <property type="term" value="F:hydrolase activity"/>
    <property type="evidence" value="ECO:0007669"/>
    <property type="project" value="UniProtKB-KW"/>
</dbReference>
<reference evidence="10 11" key="1">
    <citation type="submission" date="2020-11" db="EMBL/GenBank/DDBJ databases">
        <authorList>
            <person name="Wallbank WR R."/>
            <person name="Pardo Diaz C."/>
            <person name="Kozak K."/>
            <person name="Martin S."/>
            <person name="Jiggins C."/>
            <person name="Moest M."/>
            <person name="Warren A I."/>
            <person name="Generalovic N T."/>
            <person name="Byers J.R.P. K."/>
            <person name="Montejo-Kovacevich G."/>
            <person name="Yen C E."/>
        </authorList>
    </citation>
    <scope>NUCLEOTIDE SEQUENCE [LARGE SCALE GENOMIC DNA]</scope>
</reference>
<dbReference type="PANTHER" id="PTHR22930:SF269">
    <property type="entry name" value="NUCLEASE HARBI1-LIKE PROTEIN"/>
    <property type="match status" value="1"/>
</dbReference>
<comment type="cofactor">
    <cofactor evidence="1">
        <name>a divalent metal cation</name>
        <dbReference type="ChEBI" id="CHEBI:60240"/>
    </cofactor>
</comment>
<evidence type="ECO:0000313" key="11">
    <source>
        <dbReference type="Proteomes" id="UP000594454"/>
    </source>
</evidence>
<comment type="similarity">
    <text evidence="3">Belongs to the HARBI1 family.</text>
</comment>
<dbReference type="EMBL" id="LR899009">
    <property type="protein sequence ID" value="CAD7078598.1"/>
    <property type="molecule type" value="Genomic_DNA"/>
</dbReference>
<evidence type="ECO:0000256" key="4">
    <source>
        <dbReference type="ARBA" id="ARBA00022722"/>
    </source>
</evidence>
<dbReference type="PANTHER" id="PTHR22930">
    <property type="match status" value="1"/>
</dbReference>
<accession>A0A7R8UD54</accession>
<dbReference type="GO" id="GO:0004518">
    <property type="term" value="F:nuclease activity"/>
    <property type="evidence" value="ECO:0007669"/>
    <property type="project" value="UniProtKB-KW"/>
</dbReference>
<evidence type="ECO:0000313" key="10">
    <source>
        <dbReference type="EMBL" id="CAD7078598.1"/>
    </source>
</evidence>
<feature type="domain" description="DDE Tnp4" evidence="9">
    <location>
        <begin position="98"/>
        <end position="264"/>
    </location>
</feature>
<sequence>MIRPLITKRDTVMREAIPAEIRLAITLRYLATGDSYASLSFLFKVSTQSISKIVPEVAKSICSALKDYIKLPQDTGDWRVVANNFDKNWNFPHCCGAMDGKHVLIRCPQNSGSTFFNYKGTFSIVLFGVVDADYCFTYVNVGCQGRISDGGVFKNTEFGKRLEKNQLKLPKEEALPGRTLPVPYVLVADDAFPLTTNIMKPFPGEITRNSPNRIFNYRLSRARRIVENAFGLLAAVFRIFRKPLELTELETAIDVVLCCIYLHNFLRKQSSSRNIHAPFGTFDSEDASCGEIIPGSWRKTTQSDRGLQPLSSIPRKPSNDAKEIRNEFQQYFLSEEGSVQWQDKYM</sequence>
<evidence type="ECO:0000256" key="6">
    <source>
        <dbReference type="ARBA" id="ARBA00022801"/>
    </source>
</evidence>
<evidence type="ECO:0000256" key="5">
    <source>
        <dbReference type="ARBA" id="ARBA00022723"/>
    </source>
</evidence>
<proteinExistence type="inferred from homology"/>
<keyword evidence="4" id="KW-0540">Nuclease</keyword>
<feature type="region of interest" description="Disordered" evidence="8">
    <location>
        <begin position="300"/>
        <end position="320"/>
    </location>
</feature>
<evidence type="ECO:0000256" key="7">
    <source>
        <dbReference type="ARBA" id="ARBA00023242"/>
    </source>
</evidence>
<evidence type="ECO:0000256" key="1">
    <source>
        <dbReference type="ARBA" id="ARBA00001968"/>
    </source>
</evidence>
<dbReference type="Pfam" id="PF13359">
    <property type="entry name" value="DDE_Tnp_4"/>
    <property type="match status" value="1"/>
</dbReference>
<dbReference type="GO" id="GO:0046872">
    <property type="term" value="F:metal ion binding"/>
    <property type="evidence" value="ECO:0007669"/>
    <property type="project" value="UniProtKB-KW"/>
</dbReference>
<dbReference type="Proteomes" id="UP000594454">
    <property type="component" value="Chromosome 1"/>
</dbReference>
<evidence type="ECO:0000256" key="8">
    <source>
        <dbReference type="SAM" id="MobiDB-lite"/>
    </source>
</evidence>
<keyword evidence="5" id="KW-0479">Metal-binding</keyword>
<organism evidence="10 11">
    <name type="scientific">Hermetia illucens</name>
    <name type="common">Black soldier fly</name>
    <dbReference type="NCBI Taxonomy" id="343691"/>
    <lineage>
        <taxon>Eukaryota</taxon>
        <taxon>Metazoa</taxon>
        <taxon>Ecdysozoa</taxon>
        <taxon>Arthropoda</taxon>
        <taxon>Hexapoda</taxon>
        <taxon>Insecta</taxon>
        <taxon>Pterygota</taxon>
        <taxon>Neoptera</taxon>
        <taxon>Endopterygota</taxon>
        <taxon>Diptera</taxon>
        <taxon>Brachycera</taxon>
        <taxon>Stratiomyomorpha</taxon>
        <taxon>Stratiomyidae</taxon>
        <taxon>Hermetiinae</taxon>
        <taxon>Hermetia</taxon>
    </lineage>
</organism>
<keyword evidence="11" id="KW-1185">Reference proteome</keyword>
<evidence type="ECO:0000256" key="2">
    <source>
        <dbReference type="ARBA" id="ARBA00004123"/>
    </source>
</evidence>
<name>A0A7R8UD54_HERIL</name>
<dbReference type="GO" id="GO:0005634">
    <property type="term" value="C:nucleus"/>
    <property type="evidence" value="ECO:0007669"/>
    <property type="project" value="UniProtKB-SubCell"/>
</dbReference>